<evidence type="ECO:0000313" key="3">
    <source>
        <dbReference type="Proteomes" id="UP000625711"/>
    </source>
</evidence>
<evidence type="ECO:0000256" key="1">
    <source>
        <dbReference type="SAM" id="MobiDB-lite"/>
    </source>
</evidence>
<dbReference type="Proteomes" id="UP000625711">
    <property type="component" value="Unassembled WGS sequence"/>
</dbReference>
<dbReference type="EMBL" id="JAACXV010000278">
    <property type="protein sequence ID" value="KAF7280688.1"/>
    <property type="molecule type" value="Genomic_DNA"/>
</dbReference>
<proteinExistence type="predicted"/>
<name>A0A834IMN8_RHYFE</name>
<reference evidence="2" key="1">
    <citation type="submission" date="2020-08" db="EMBL/GenBank/DDBJ databases">
        <title>Genome sequencing and assembly of the red palm weevil Rhynchophorus ferrugineus.</title>
        <authorList>
            <person name="Dias G.B."/>
            <person name="Bergman C.M."/>
            <person name="Manee M."/>
        </authorList>
    </citation>
    <scope>NUCLEOTIDE SEQUENCE</scope>
    <source>
        <strain evidence="2">AA-2017</strain>
        <tissue evidence="2">Whole larva</tissue>
    </source>
</reference>
<gene>
    <name evidence="2" type="ORF">GWI33_005653</name>
</gene>
<comment type="caution">
    <text evidence="2">The sequence shown here is derived from an EMBL/GenBank/DDBJ whole genome shotgun (WGS) entry which is preliminary data.</text>
</comment>
<accession>A0A834IMN8</accession>
<feature type="region of interest" description="Disordered" evidence="1">
    <location>
        <begin position="1"/>
        <end position="93"/>
    </location>
</feature>
<dbReference type="AlphaFoldDB" id="A0A834IMN8"/>
<protein>
    <submittedName>
        <fullName evidence="2">Uncharacterized protein</fullName>
    </submittedName>
</protein>
<keyword evidence="3" id="KW-1185">Reference proteome</keyword>
<feature type="compositionally biased region" description="Polar residues" evidence="1">
    <location>
        <begin position="1"/>
        <end position="10"/>
    </location>
</feature>
<sequence length="93" mass="9789">MSSSTAQYSCCGSLAMPQGPMGQQSAASRPPTTNVPAADTHSLSSSDVREGAEKNVHHQIGPIKKEEAAAEVVEGDDDVDEEESTTVCHLFRS</sequence>
<organism evidence="2 3">
    <name type="scientific">Rhynchophorus ferrugineus</name>
    <name type="common">Red palm weevil</name>
    <name type="synonym">Curculio ferrugineus</name>
    <dbReference type="NCBI Taxonomy" id="354439"/>
    <lineage>
        <taxon>Eukaryota</taxon>
        <taxon>Metazoa</taxon>
        <taxon>Ecdysozoa</taxon>
        <taxon>Arthropoda</taxon>
        <taxon>Hexapoda</taxon>
        <taxon>Insecta</taxon>
        <taxon>Pterygota</taxon>
        <taxon>Neoptera</taxon>
        <taxon>Endopterygota</taxon>
        <taxon>Coleoptera</taxon>
        <taxon>Polyphaga</taxon>
        <taxon>Cucujiformia</taxon>
        <taxon>Curculionidae</taxon>
        <taxon>Dryophthorinae</taxon>
        <taxon>Rhynchophorus</taxon>
    </lineage>
</organism>
<evidence type="ECO:0000313" key="2">
    <source>
        <dbReference type="EMBL" id="KAF7280688.1"/>
    </source>
</evidence>
<feature type="compositionally biased region" description="Polar residues" evidence="1">
    <location>
        <begin position="21"/>
        <end position="46"/>
    </location>
</feature>
<feature type="compositionally biased region" description="Basic and acidic residues" evidence="1">
    <location>
        <begin position="47"/>
        <end position="56"/>
    </location>
</feature>
<feature type="compositionally biased region" description="Acidic residues" evidence="1">
    <location>
        <begin position="73"/>
        <end position="84"/>
    </location>
</feature>